<dbReference type="GO" id="GO:0046677">
    <property type="term" value="P:response to antibiotic"/>
    <property type="evidence" value="ECO:0007669"/>
    <property type="project" value="InterPro"/>
</dbReference>
<sequence>MFKLHRHLLYIWSRLMNAFPRIAIVGGGPGGLTLARILHCYGIASTVFEREAGPDVRPQGGTLDLHDESGQLALQRAGLDAEFQRIARYDDQGSRLLDKTGKLLFESANTTSGNRPEVDRSELRRILLDSLPPNRVRWNSELRELRQFDGGMWQLSFSDGHDVCADLVVGADGTWSRVRPLLSHYMPQYSGLMFIEFGIDDVDASHPNVAKLVGRGKMEALGDARTLIAQRNGNAHIRVYAIFRVPQEWVAETIDFSSPAAIRRDLLTQFDGFADEILALIHASNNHFAARPIYALPVGHRWMNRCGLTLIGDAAHVMSPFGGEGVNAAMLDAAELARTLGEGVDWKAAVSAYEAQMFERVVEPATFSAEAAAVQLSHDGLAHALTHLRMHEIEARDEADQAATAHEPTNNHTHQ</sequence>
<name>A0A7Y9WSC9_9BURK</name>
<dbReference type="InterPro" id="IPR043683">
    <property type="entry name" value="TetX_monooxygenase"/>
</dbReference>
<comment type="catalytic activity">
    <reaction evidence="5">
        <text>a tetracycline + NADPH + O2 + H(+) = an 11a-hydroxytetracycline + NADP(+) + H2O</text>
        <dbReference type="Rhea" id="RHEA:61444"/>
        <dbReference type="ChEBI" id="CHEBI:15377"/>
        <dbReference type="ChEBI" id="CHEBI:15378"/>
        <dbReference type="ChEBI" id="CHEBI:15379"/>
        <dbReference type="ChEBI" id="CHEBI:57783"/>
        <dbReference type="ChEBI" id="CHEBI:58349"/>
        <dbReference type="ChEBI" id="CHEBI:144644"/>
        <dbReference type="ChEBI" id="CHEBI:144645"/>
    </reaction>
</comment>
<evidence type="ECO:0000256" key="6">
    <source>
        <dbReference type="SAM" id="MobiDB-lite"/>
    </source>
</evidence>
<feature type="binding site" evidence="5">
    <location>
        <position position="57"/>
    </location>
    <ligand>
        <name>NADPH</name>
        <dbReference type="ChEBI" id="CHEBI:57783"/>
    </ligand>
</feature>
<feature type="domain" description="FAD-binding" evidence="7">
    <location>
        <begin position="22"/>
        <end position="344"/>
    </location>
</feature>
<dbReference type="InterPro" id="IPR002938">
    <property type="entry name" value="FAD-bd"/>
</dbReference>
<protein>
    <recommendedName>
        <fullName evidence="5">Flavin-dependent monooxygenase</fullName>
    </recommendedName>
    <alternativeName>
        <fullName evidence="5">TetX monooxygenase</fullName>
        <shortName evidence="5">TetX</shortName>
        <ecNumber evidence="5">1.14.13.-</ecNumber>
    </alternativeName>
</protein>
<keyword evidence="4 5" id="KW-0503">Monooxygenase</keyword>
<comment type="domain">
    <text evidence="5">Consists of an N-terminal FAD-binding domain with a Rossman fold and a C-terminal substrate-binding domain.</text>
</comment>
<accession>A0A7Y9WSC9</accession>
<comment type="cofactor">
    <cofactor evidence="5">
        <name>FAD</name>
        <dbReference type="ChEBI" id="CHEBI:57692"/>
    </cofactor>
</comment>
<evidence type="ECO:0000256" key="2">
    <source>
        <dbReference type="ARBA" id="ARBA00022827"/>
    </source>
</evidence>
<dbReference type="Pfam" id="PF01494">
    <property type="entry name" value="FAD_binding_3"/>
    <property type="match status" value="1"/>
</dbReference>
<dbReference type="GO" id="GO:0005737">
    <property type="term" value="C:cytoplasm"/>
    <property type="evidence" value="ECO:0007669"/>
    <property type="project" value="UniProtKB-SubCell"/>
</dbReference>
<reference evidence="8 9" key="1">
    <citation type="submission" date="2020-07" db="EMBL/GenBank/DDBJ databases">
        <title>Exploring microbial biodiversity for novel pathways involved in the catabolism of aromatic compounds derived from lignin.</title>
        <authorList>
            <person name="Elkins J."/>
        </authorList>
    </citation>
    <scope>NUCLEOTIDE SEQUENCE [LARGE SCALE GENOMIC DNA]</scope>
    <source>
        <strain evidence="8 9">H2C3C</strain>
    </source>
</reference>
<dbReference type="PANTHER" id="PTHR46972">
    <property type="entry name" value="MONOOXYGENASE ASQM-RELATED"/>
    <property type="match status" value="1"/>
</dbReference>
<evidence type="ECO:0000256" key="4">
    <source>
        <dbReference type="ARBA" id="ARBA00023033"/>
    </source>
</evidence>
<dbReference type="EC" id="1.14.13.-" evidence="5"/>
<keyword evidence="2 5" id="KW-0274">FAD</keyword>
<comment type="subcellular location">
    <subcellularLocation>
        <location evidence="5">Cytoplasm</location>
    </subcellularLocation>
</comment>
<keyword evidence="1 5" id="KW-0285">Flavoprotein</keyword>
<dbReference type="EMBL" id="JACCAS010000002">
    <property type="protein sequence ID" value="NYH25862.1"/>
    <property type="molecule type" value="Genomic_DNA"/>
</dbReference>
<comment type="caution">
    <text evidence="8">The sequence shown here is derived from an EMBL/GenBank/DDBJ whole genome shotgun (WGS) entry which is preliminary data.</text>
</comment>
<comment type="subunit">
    <text evidence="5">Monomer.</text>
</comment>
<comment type="function">
    <text evidence="5">An FAD-requiring monooxygenase active on some tetracycline antibiotic derivatives, which leads to their inactivation. Hydroxylates carbon 11a of tetracycline and some analogs.</text>
</comment>
<evidence type="ECO:0000259" key="7">
    <source>
        <dbReference type="Pfam" id="PF01494"/>
    </source>
</evidence>
<dbReference type="Proteomes" id="UP000540929">
    <property type="component" value="Unassembled WGS sequence"/>
</dbReference>
<gene>
    <name evidence="8" type="ORF">GGD40_005433</name>
</gene>
<dbReference type="HAMAP" id="MF_00845">
    <property type="entry name" value="TetX_monooxygenase"/>
    <property type="match status" value="1"/>
</dbReference>
<keyword evidence="5" id="KW-0963">Cytoplasm</keyword>
<dbReference type="PANTHER" id="PTHR46972:SF1">
    <property type="entry name" value="FAD DEPENDENT OXIDOREDUCTASE DOMAIN-CONTAINING PROTEIN"/>
    <property type="match status" value="1"/>
</dbReference>
<comment type="similarity">
    <text evidence="5">Belongs to the aromatic-ring hydroxylase family. TetX subfamily.</text>
</comment>
<keyword evidence="3 5" id="KW-0560">Oxidoreductase</keyword>
<dbReference type="SUPFAM" id="SSF51905">
    <property type="entry name" value="FAD/NAD(P)-binding domain"/>
    <property type="match status" value="1"/>
</dbReference>
<evidence type="ECO:0000313" key="8">
    <source>
        <dbReference type="EMBL" id="NYH25862.1"/>
    </source>
</evidence>
<dbReference type="GO" id="GO:0071949">
    <property type="term" value="F:FAD binding"/>
    <property type="evidence" value="ECO:0007669"/>
    <property type="project" value="InterPro"/>
</dbReference>
<dbReference type="AlphaFoldDB" id="A0A7Y9WSC9"/>
<feature type="region of interest" description="Disordered" evidence="6">
    <location>
        <begin position="396"/>
        <end position="415"/>
    </location>
</feature>
<keyword evidence="5" id="KW-0547">Nucleotide-binding</keyword>
<keyword evidence="9" id="KW-1185">Reference proteome</keyword>
<feature type="binding site" evidence="5">
    <location>
        <position position="120"/>
    </location>
    <ligand>
        <name>FAD</name>
        <dbReference type="ChEBI" id="CHEBI:57692"/>
    </ligand>
</feature>
<dbReference type="Gene3D" id="3.50.50.60">
    <property type="entry name" value="FAD/NAD(P)-binding domain"/>
    <property type="match status" value="1"/>
</dbReference>
<evidence type="ECO:0000313" key="9">
    <source>
        <dbReference type="Proteomes" id="UP000540929"/>
    </source>
</evidence>
<evidence type="ECO:0000256" key="3">
    <source>
        <dbReference type="ARBA" id="ARBA00023002"/>
    </source>
</evidence>
<feature type="binding site" evidence="5">
    <location>
        <position position="64"/>
    </location>
    <ligand>
        <name>FAD</name>
        <dbReference type="ChEBI" id="CHEBI:57692"/>
    </ligand>
</feature>
<feature type="binding site" evidence="5">
    <location>
        <position position="313"/>
    </location>
    <ligand>
        <name>FAD</name>
        <dbReference type="ChEBI" id="CHEBI:57692"/>
    </ligand>
</feature>
<organism evidence="8 9">
    <name type="scientific">Paraburkholderia bryophila</name>
    <dbReference type="NCBI Taxonomy" id="420952"/>
    <lineage>
        <taxon>Bacteria</taxon>
        <taxon>Pseudomonadati</taxon>
        <taxon>Pseudomonadota</taxon>
        <taxon>Betaproteobacteria</taxon>
        <taxon>Burkholderiales</taxon>
        <taxon>Burkholderiaceae</taxon>
        <taxon>Paraburkholderia</taxon>
    </lineage>
</organism>
<proteinExistence type="inferred from homology"/>
<dbReference type="PRINTS" id="PR00420">
    <property type="entry name" value="RNGMNOXGNASE"/>
</dbReference>
<keyword evidence="5" id="KW-0521">NADP</keyword>
<dbReference type="RefSeq" id="WP_257030584.1">
    <property type="nucleotide sequence ID" value="NZ_JACCAS010000002.1"/>
</dbReference>
<evidence type="ECO:0000256" key="1">
    <source>
        <dbReference type="ARBA" id="ARBA00022630"/>
    </source>
</evidence>
<evidence type="ECO:0000256" key="5">
    <source>
        <dbReference type="HAMAP-Rule" id="MF_00845"/>
    </source>
</evidence>
<dbReference type="InterPro" id="IPR036188">
    <property type="entry name" value="FAD/NAD-bd_sf"/>
</dbReference>
<dbReference type="GO" id="GO:0004497">
    <property type="term" value="F:monooxygenase activity"/>
    <property type="evidence" value="ECO:0007669"/>
    <property type="project" value="UniProtKB-UniRule"/>
</dbReference>